<gene>
    <name evidence="4" type="ORF">CLV78_101290</name>
</gene>
<dbReference type="PROSITE" id="PS51186">
    <property type="entry name" value="GNAT"/>
    <property type="match status" value="1"/>
</dbReference>
<accession>A0A2T0RYD6</accession>
<name>A0A2T0RYD6_9RHOB</name>
<dbReference type="PANTHER" id="PTHR43877:SF2">
    <property type="entry name" value="AMINOALKYLPHOSPHONATE N-ACETYLTRANSFERASE-RELATED"/>
    <property type="match status" value="1"/>
</dbReference>
<dbReference type="InterPro" id="IPR000182">
    <property type="entry name" value="GNAT_dom"/>
</dbReference>
<dbReference type="RefSeq" id="WP_106202992.1">
    <property type="nucleotide sequence ID" value="NZ_PVTD01000001.1"/>
</dbReference>
<evidence type="ECO:0000256" key="1">
    <source>
        <dbReference type="ARBA" id="ARBA00022679"/>
    </source>
</evidence>
<dbReference type="EMBL" id="PVTD01000001">
    <property type="protein sequence ID" value="PRY26195.1"/>
    <property type="molecule type" value="Genomic_DNA"/>
</dbReference>
<dbReference type="Proteomes" id="UP000239480">
    <property type="component" value="Unassembled WGS sequence"/>
</dbReference>
<dbReference type="OrthoDB" id="9803233at2"/>
<evidence type="ECO:0000313" key="4">
    <source>
        <dbReference type="EMBL" id="PRY26195.1"/>
    </source>
</evidence>
<evidence type="ECO:0000259" key="3">
    <source>
        <dbReference type="PROSITE" id="PS51186"/>
    </source>
</evidence>
<dbReference type="AlphaFoldDB" id="A0A2T0RYD6"/>
<feature type="domain" description="N-acetyltransferase" evidence="3">
    <location>
        <begin position="4"/>
        <end position="151"/>
    </location>
</feature>
<organism evidence="4 5">
    <name type="scientific">Aliiruegeria haliotis</name>
    <dbReference type="NCBI Taxonomy" id="1280846"/>
    <lineage>
        <taxon>Bacteria</taxon>
        <taxon>Pseudomonadati</taxon>
        <taxon>Pseudomonadota</taxon>
        <taxon>Alphaproteobacteria</taxon>
        <taxon>Rhodobacterales</taxon>
        <taxon>Roseobacteraceae</taxon>
        <taxon>Aliiruegeria</taxon>
    </lineage>
</organism>
<keyword evidence="1 4" id="KW-0808">Transferase</keyword>
<dbReference type="GO" id="GO:0016747">
    <property type="term" value="F:acyltransferase activity, transferring groups other than amino-acyl groups"/>
    <property type="evidence" value="ECO:0007669"/>
    <property type="project" value="InterPro"/>
</dbReference>
<comment type="caution">
    <text evidence="4">The sequence shown here is derived from an EMBL/GenBank/DDBJ whole genome shotgun (WGS) entry which is preliminary data.</text>
</comment>
<evidence type="ECO:0000313" key="5">
    <source>
        <dbReference type="Proteomes" id="UP000239480"/>
    </source>
</evidence>
<dbReference type="Gene3D" id="3.40.630.30">
    <property type="match status" value="1"/>
</dbReference>
<keyword evidence="2" id="KW-0012">Acyltransferase</keyword>
<dbReference type="InterPro" id="IPR016181">
    <property type="entry name" value="Acyl_CoA_acyltransferase"/>
</dbReference>
<proteinExistence type="predicted"/>
<keyword evidence="5" id="KW-1185">Reference proteome</keyword>
<dbReference type="SUPFAM" id="SSF55729">
    <property type="entry name" value="Acyl-CoA N-acyltransferases (Nat)"/>
    <property type="match status" value="1"/>
</dbReference>
<evidence type="ECO:0000256" key="2">
    <source>
        <dbReference type="ARBA" id="ARBA00023315"/>
    </source>
</evidence>
<dbReference type="InterPro" id="IPR050832">
    <property type="entry name" value="Bact_Acetyltransf"/>
</dbReference>
<dbReference type="Pfam" id="PF13508">
    <property type="entry name" value="Acetyltransf_7"/>
    <property type="match status" value="1"/>
</dbReference>
<dbReference type="PANTHER" id="PTHR43877">
    <property type="entry name" value="AMINOALKYLPHOSPHONATE N-ACETYLTRANSFERASE-RELATED-RELATED"/>
    <property type="match status" value="1"/>
</dbReference>
<sequence>MTDLVIRRGNPRDPGATRLLEASHGLMDSLFPADSNHYLPIEGLTLPGIHFYVAERGGRALGCVAMADRDGYGEVKSLFVDPDARGMGIADRLLEHLTAEARDRGHTLLRLESGTRLDAAHRLYDRHGFVKCERFGNYPESEHSIFMEKAL</sequence>
<protein>
    <submittedName>
        <fullName evidence="4">Putative acetyltransferase</fullName>
    </submittedName>
</protein>
<reference evidence="4 5" key="1">
    <citation type="submission" date="2018-03" db="EMBL/GenBank/DDBJ databases">
        <title>Genomic Encyclopedia of Archaeal and Bacterial Type Strains, Phase II (KMG-II): from individual species to whole genera.</title>
        <authorList>
            <person name="Goeker M."/>
        </authorList>
    </citation>
    <scope>NUCLEOTIDE SEQUENCE [LARGE SCALE GENOMIC DNA]</scope>
    <source>
        <strain evidence="4 5">DSM 29328</strain>
    </source>
</reference>
<dbReference type="CDD" id="cd04301">
    <property type="entry name" value="NAT_SF"/>
    <property type="match status" value="1"/>
</dbReference>